<dbReference type="PANTHER" id="PTHR24095:SF14">
    <property type="entry name" value="ACETYL-COENZYME A SYNTHETASE 1"/>
    <property type="match status" value="1"/>
</dbReference>
<evidence type="ECO:0000259" key="7">
    <source>
        <dbReference type="Pfam" id="PF13193"/>
    </source>
</evidence>
<dbReference type="Proteomes" id="UP000198312">
    <property type="component" value="Chromosome"/>
</dbReference>
<sequence>METQHIPAQKGNYNLDDYDKKRDGFSWDEIKKNFSWNETGKVNIAYEAIDRHAENPDKKDKVALLYSSPDREEELTFDDIRKASNQFANVLKKYDVNKGDRVFLFLPRTPEFYVTFFGILKTGAIAGPLFEAFMEQAVRDRLQDSEAKMLITTPELLERVPQDDLPDLEKIVLIGDSNETGDKYIDYTEEMKNASTDFDIEWVDLEDGMVLHYTSGSTGKPKGVYHVHNAMIQHYATGKWVADLKEDDVYWCTADPGWVTGTSYGVFAPWLIGVTNVIRGGRFSPDDWYGTIDKNNVTVWYTAPTALRKLVSAGEEKVNDHDFSSLRHIMSVGEPLNPEVITWGLKAFNMRIHDTWWMTETGAMLIVNIPSMEMRPGSMGKPIPGVEAAIVDNEGNELPPNQMGNLAIKEGWPSMMRKIWNNPSKFESYFVNGWYVSGDSAYMDEDGYFWFQGRLDDVINTSGERVGPFEVESKLIEHPAVAEAGVIGKPDPERGEIIKAFITLNDGYKESNELLEEIRQFIKTGLSAHAAPRELEVKDSIPKTRSGKIMRRLLKSWELGLPTGDTSTLEE</sequence>
<dbReference type="EMBL" id="CP022315">
    <property type="protein sequence ID" value="ASK61743.1"/>
    <property type="molecule type" value="Genomic_DNA"/>
</dbReference>
<feature type="domain" description="AMP-dependent synthetase/ligase" evidence="6">
    <location>
        <begin position="58"/>
        <end position="418"/>
    </location>
</feature>
<evidence type="ECO:0000259" key="6">
    <source>
        <dbReference type="Pfam" id="PF00501"/>
    </source>
</evidence>
<evidence type="ECO:0000256" key="2">
    <source>
        <dbReference type="ARBA" id="ARBA00022598"/>
    </source>
</evidence>
<evidence type="ECO:0000313" key="9">
    <source>
        <dbReference type="Proteomes" id="UP000198312"/>
    </source>
</evidence>
<dbReference type="InterPro" id="IPR000873">
    <property type="entry name" value="AMP-dep_synth/lig_dom"/>
</dbReference>
<dbReference type="Pfam" id="PF13193">
    <property type="entry name" value="AMP-binding_C"/>
    <property type="match status" value="1"/>
</dbReference>
<organism evidence="8 9">
    <name type="scientific">Virgibacillus phasianinus</name>
    <dbReference type="NCBI Taxonomy" id="2017483"/>
    <lineage>
        <taxon>Bacteria</taxon>
        <taxon>Bacillati</taxon>
        <taxon>Bacillota</taxon>
        <taxon>Bacilli</taxon>
        <taxon>Bacillales</taxon>
        <taxon>Bacillaceae</taxon>
        <taxon>Virgibacillus</taxon>
    </lineage>
</organism>
<dbReference type="SUPFAM" id="SSF56801">
    <property type="entry name" value="Acetyl-CoA synthetase-like"/>
    <property type="match status" value="1"/>
</dbReference>
<dbReference type="AlphaFoldDB" id="A0A220U1S3"/>
<dbReference type="InterPro" id="IPR045851">
    <property type="entry name" value="AMP-bd_C_sf"/>
</dbReference>
<dbReference type="Gene3D" id="3.30.300.30">
    <property type="match status" value="1"/>
</dbReference>
<dbReference type="EC" id="6.2.1.1" evidence="1"/>
<dbReference type="PANTHER" id="PTHR24095">
    <property type="entry name" value="ACETYL-COENZYME A SYNTHETASE"/>
    <property type="match status" value="1"/>
</dbReference>
<proteinExistence type="predicted"/>
<dbReference type="GO" id="GO:0006085">
    <property type="term" value="P:acetyl-CoA biosynthetic process"/>
    <property type="evidence" value="ECO:0007669"/>
    <property type="project" value="TreeGrafter"/>
</dbReference>
<keyword evidence="3" id="KW-0547">Nucleotide-binding</keyword>
<dbReference type="NCBIfam" id="NF003313">
    <property type="entry name" value="PRK04319.1"/>
    <property type="match status" value="1"/>
</dbReference>
<dbReference type="RefSeq" id="WP_089061004.1">
    <property type="nucleotide sequence ID" value="NZ_CP022315.1"/>
</dbReference>
<keyword evidence="4" id="KW-0067">ATP-binding</keyword>
<name>A0A220U1S3_9BACI</name>
<dbReference type="InterPro" id="IPR025110">
    <property type="entry name" value="AMP-bd_C"/>
</dbReference>
<feature type="domain" description="AMP-binding enzyme C-terminal" evidence="7">
    <location>
        <begin position="470"/>
        <end position="548"/>
    </location>
</feature>
<dbReference type="InterPro" id="IPR042099">
    <property type="entry name" value="ANL_N_sf"/>
</dbReference>
<dbReference type="KEGG" id="vil:CFK37_06030"/>
<keyword evidence="5" id="KW-0007">Acetylation</keyword>
<evidence type="ECO:0000256" key="4">
    <source>
        <dbReference type="ARBA" id="ARBA00022840"/>
    </source>
</evidence>
<accession>A0A220U1S3</accession>
<dbReference type="OrthoDB" id="9778383at2"/>
<dbReference type="GO" id="GO:0003987">
    <property type="term" value="F:acetate-CoA ligase activity"/>
    <property type="evidence" value="ECO:0007669"/>
    <property type="project" value="UniProtKB-EC"/>
</dbReference>
<evidence type="ECO:0000256" key="3">
    <source>
        <dbReference type="ARBA" id="ARBA00022741"/>
    </source>
</evidence>
<keyword evidence="2 8" id="KW-0436">Ligase</keyword>
<dbReference type="Gene3D" id="3.40.50.12780">
    <property type="entry name" value="N-terminal domain of ligase-like"/>
    <property type="match status" value="1"/>
</dbReference>
<evidence type="ECO:0000256" key="1">
    <source>
        <dbReference type="ARBA" id="ARBA00013275"/>
    </source>
</evidence>
<dbReference type="PROSITE" id="PS00455">
    <property type="entry name" value="AMP_BINDING"/>
    <property type="match status" value="1"/>
</dbReference>
<dbReference type="GO" id="GO:0005829">
    <property type="term" value="C:cytosol"/>
    <property type="evidence" value="ECO:0007669"/>
    <property type="project" value="TreeGrafter"/>
</dbReference>
<evidence type="ECO:0000313" key="8">
    <source>
        <dbReference type="EMBL" id="ASK61743.1"/>
    </source>
</evidence>
<keyword evidence="9" id="KW-1185">Reference proteome</keyword>
<dbReference type="Pfam" id="PF00501">
    <property type="entry name" value="AMP-binding"/>
    <property type="match status" value="1"/>
</dbReference>
<dbReference type="GO" id="GO:0005524">
    <property type="term" value="F:ATP binding"/>
    <property type="evidence" value="ECO:0007669"/>
    <property type="project" value="UniProtKB-KW"/>
</dbReference>
<gene>
    <name evidence="8" type="ORF">CFK37_06030</name>
</gene>
<evidence type="ECO:0000256" key="5">
    <source>
        <dbReference type="ARBA" id="ARBA00022990"/>
    </source>
</evidence>
<reference evidence="8 9" key="1">
    <citation type="submission" date="2017-07" db="EMBL/GenBank/DDBJ databases">
        <title>Virgibacillus sp. LM2416.</title>
        <authorList>
            <person name="Tak E.J."/>
            <person name="Bae J.-W."/>
        </authorList>
    </citation>
    <scope>NUCLEOTIDE SEQUENCE [LARGE SCALE GENOMIC DNA]</scope>
    <source>
        <strain evidence="8 9">LM2416</strain>
    </source>
</reference>
<protein>
    <recommendedName>
        <fullName evidence="1">acetate--CoA ligase</fullName>
        <ecNumber evidence="1">6.2.1.1</ecNumber>
    </recommendedName>
</protein>
<dbReference type="InterPro" id="IPR020845">
    <property type="entry name" value="AMP-binding_CS"/>
</dbReference>